<dbReference type="GO" id="GO:0016020">
    <property type="term" value="C:membrane"/>
    <property type="evidence" value="ECO:0007669"/>
    <property type="project" value="UniProtKB-SubCell"/>
</dbReference>
<dbReference type="Pfam" id="PF01094">
    <property type="entry name" value="ANF_receptor"/>
    <property type="match status" value="1"/>
</dbReference>
<keyword evidence="7" id="KW-1185">Reference proteome</keyword>
<keyword evidence="3" id="KW-1133">Transmembrane helix</keyword>
<reference evidence="6 7" key="1">
    <citation type="submission" date="2019-10" db="EMBL/GenBank/DDBJ databases">
        <title>Assembly and Annotation for the nematode Trichostrongylus colubriformis.</title>
        <authorList>
            <person name="Martin J."/>
        </authorList>
    </citation>
    <scope>NUCLEOTIDE SEQUENCE [LARGE SCALE GENOMIC DNA]</scope>
    <source>
        <strain evidence="6">G859</strain>
        <tissue evidence="6">Whole worm</tissue>
    </source>
</reference>
<dbReference type="AlphaFoldDB" id="A0AAN8FIZ1"/>
<comment type="subcellular location">
    <subcellularLocation>
        <location evidence="1">Membrane</location>
    </subcellularLocation>
</comment>
<evidence type="ECO:0000256" key="3">
    <source>
        <dbReference type="ARBA" id="ARBA00022989"/>
    </source>
</evidence>
<feature type="domain" description="Receptor ligand binding region" evidence="5">
    <location>
        <begin position="8"/>
        <end position="176"/>
    </location>
</feature>
<proteinExistence type="predicted"/>
<name>A0AAN8FIZ1_TRICO</name>
<evidence type="ECO:0000256" key="4">
    <source>
        <dbReference type="ARBA" id="ARBA00023136"/>
    </source>
</evidence>
<accession>A0AAN8FIZ1</accession>
<dbReference type="Proteomes" id="UP001331761">
    <property type="component" value="Unassembled WGS sequence"/>
</dbReference>
<protein>
    <recommendedName>
        <fullName evidence="5">Receptor ligand binding region domain-containing protein</fullName>
    </recommendedName>
</protein>
<dbReference type="SUPFAM" id="SSF53822">
    <property type="entry name" value="Periplasmic binding protein-like I"/>
    <property type="match status" value="1"/>
</dbReference>
<organism evidence="6 7">
    <name type="scientific">Trichostrongylus colubriformis</name>
    <name type="common">Black scour worm</name>
    <dbReference type="NCBI Taxonomy" id="6319"/>
    <lineage>
        <taxon>Eukaryota</taxon>
        <taxon>Metazoa</taxon>
        <taxon>Ecdysozoa</taxon>
        <taxon>Nematoda</taxon>
        <taxon>Chromadorea</taxon>
        <taxon>Rhabditida</taxon>
        <taxon>Rhabditina</taxon>
        <taxon>Rhabditomorpha</taxon>
        <taxon>Strongyloidea</taxon>
        <taxon>Trichostrongylidae</taxon>
        <taxon>Trichostrongylus</taxon>
    </lineage>
</organism>
<gene>
    <name evidence="6" type="ORF">GCK32_018188</name>
</gene>
<dbReference type="InterPro" id="IPR028082">
    <property type="entry name" value="Peripla_BP_I"/>
</dbReference>
<feature type="non-terminal residue" evidence="6">
    <location>
        <position position="1"/>
    </location>
</feature>
<dbReference type="InterPro" id="IPR001828">
    <property type="entry name" value="ANF_lig-bd_rcpt"/>
</dbReference>
<evidence type="ECO:0000313" key="7">
    <source>
        <dbReference type="Proteomes" id="UP001331761"/>
    </source>
</evidence>
<keyword evidence="4" id="KW-0472">Membrane</keyword>
<comment type="caution">
    <text evidence="6">The sequence shown here is derived from an EMBL/GenBank/DDBJ whole genome shotgun (WGS) entry which is preliminary data.</text>
</comment>
<evidence type="ECO:0000256" key="2">
    <source>
        <dbReference type="ARBA" id="ARBA00022692"/>
    </source>
</evidence>
<evidence type="ECO:0000256" key="1">
    <source>
        <dbReference type="ARBA" id="ARBA00004370"/>
    </source>
</evidence>
<feature type="non-terminal residue" evidence="6">
    <location>
        <position position="180"/>
    </location>
</feature>
<evidence type="ECO:0000313" key="6">
    <source>
        <dbReference type="EMBL" id="KAK5979440.1"/>
    </source>
</evidence>
<evidence type="ECO:0000259" key="5">
    <source>
        <dbReference type="Pfam" id="PF01094"/>
    </source>
</evidence>
<sequence>VNKSITVVVVMFSSTRDLTTVFREATEKYGMSESEFVFIFPWIQEGANGAALFVGSDSSSLKRVKDTYANCVLIDDTNGFDDRMLTPFVERLKTIDLREEDISLANIYGYISLFDSLKLFALAGRRVLNRTGQFSALRDGKLMWDSMRRISIPGMVSNAGVASGTVMLDDLAERIPFYSA</sequence>
<keyword evidence="2" id="KW-0812">Transmembrane</keyword>
<dbReference type="EMBL" id="WIXE01008359">
    <property type="protein sequence ID" value="KAK5979440.1"/>
    <property type="molecule type" value="Genomic_DNA"/>
</dbReference>